<evidence type="ECO:0000256" key="4">
    <source>
        <dbReference type="ARBA" id="ARBA00023125"/>
    </source>
</evidence>
<evidence type="ECO:0000256" key="1">
    <source>
        <dbReference type="ARBA" id="ARBA00004123"/>
    </source>
</evidence>
<dbReference type="STRING" id="578462.A0A0L0SIK2"/>
<feature type="region of interest" description="Disordered" evidence="7">
    <location>
        <begin position="906"/>
        <end position="947"/>
    </location>
</feature>
<gene>
    <name evidence="10" type="ORF">AMAG_18838</name>
</gene>
<keyword evidence="4" id="KW-0238">DNA-binding</keyword>
<dbReference type="InterPro" id="IPR002909">
    <property type="entry name" value="IPT_dom"/>
</dbReference>
<proteinExistence type="inferred from homology"/>
<dbReference type="Gene3D" id="2.60.40.1450">
    <property type="entry name" value="LAG1, DNA binding domain"/>
    <property type="match status" value="1"/>
</dbReference>
<feature type="domain" description="Beta-trefoil DNA-binding" evidence="9">
    <location>
        <begin position="448"/>
        <end position="970"/>
    </location>
</feature>
<dbReference type="InterPro" id="IPR015351">
    <property type="entry name" value="RBP-J/Cbf11/Cbf12_DNA-bd"/>
</dbReference>
<dbReference type="EMBL" id="GG745340">
    <property type="protein sequence ID" value="KNE62279.1"/>
    <property type="molecule type" value="Genomic_DNA"/>
</dbReference>
<feature type="region of interest" description="Disordered" evidence="7">
    <location>
        <begin position="228"/>
        <end position="256"/>
    </location>
</feature>
<evidence type="ECO:0000259" key="8">
    <source>
        <dbReference type="SMART" id="SM01267"/>
    </source>
</evidence>
<feature type="region of interest" description="Disordered" evidence="7">
    <location>
        <begin position="277"/>
        <end position="333"/>
    </location>
</feature>
<dbReference type="GO" id="GO:0005634">
    <property type="term" value="C:nucleus"/>
    <property type="evidence" value="ECO:0007669"/>
    <property type="project" value="UniProtKB-SubCell"/>
</dbReference>
<feature type="compositionally biased region" description="Polar residues" evidence="7">
    <location>
        <begin position="312"/>
        <end position="321"/>
    </location>
</feature>
<keyword evidence="6" id="KW-0539">Nucleus</keyword>
<evidence type="ECO:0000256" key="6">
    <source>
        <dbReference type="ARBA" id="ARBA00023242"/>
    </source>
</evidence>
<comment type="subcellular location">
    <subcellularLocation>
        <location evidence="1">Nucleus</location>
    </subcellularLocation>
</comment>
<dbReference type="InterPro" id="IPR008967">
    <property type="entry name" value="p53-like_TF_DNA-bd_sf"/>
</dbReference>
<name>A0A0L0SIK2_ALLM3</name>
<evidence type="ECO:0000256" key="3">
    <source>
        <dbReference type="ARBA" id="ARBA00023015"/>
    </source>
</evidence>
<dbReference type="OrthoDB" id="5600360at2759"/>
<dbReference type="SMART" id="SM01268">
    <property type="entry name" value="BTD"/>
    <property type="match status" value="1"/>
</dbReference>
<feature type="compositionally biased region" description="Polar residues" evidence="7">
    <location>
        <begin position="233"/>
        <end position="248"/>
    </location>
</feature>
<feature type="domain" description="RBP-J/Cbf11/Cbf12 DNA binding" evidence="8">
    <location>
        <begin position="291"/>
        <end position="443"/>
    </location>
</feature>
<evidence type="ECO:0000256" key="5">
    <source>
        <dbReference type="ARBA" id="ARBA00023163"/>
    </source>
</evidence>
<dbReference type="eggNOG" id="KOG3743">
    <property type="taxonomic scope" value="Eukaryota"/>
</dbReference>
<feature type="compositionally biased region" description="Low complexity" evidence="7">
    <location>
        <begin position="910"/>
        <end position="945"/>
    </location>
</feature>
<dbReference type="InterPro" id="IPR015350">
    <property type="entry name" value="Beta-trefoil_DNA-bd_dom"/>
</dbReference>
<dbReference type="AlphaFoldDB" id="A0A0L0SIK2"/>
<evidence type="ECO:0000259" key="9">
    <source>
        <dbReference type="SMART" id="SM01268"/>
    </source>
</evidence>
<dbReference type="Pfam" id="PF01833">
    <property type="entry name" value="TIG"/>
    <property type="match status" value="1"/>
</dbReference>
<comment type="similarity">
    <text evidence="2">Belongs to the Su(H) family.</text>
</comment>
<keyword evidence="11" id="KW-1185">Reference proteome</keyword>
<dbReference type="InterPro" id="IPR037095">
    <property type="entry name" value="RBP-J/Cbf11_DNA-bd_sf"/>
</dbReference>
<evidence type="ECO:0000256" key="7">
    <source>
        <dbReference type="SAM" id="MobiDB-lite"/>
    </source>
</evidence>
<protein>
    <recommendedName>
        <fullName evidence="12">IPT/TIG domain-containing protein</fullName>
    </recommendedName>
</protein>
<keyword evidence="5" id="KW-0804">Transcription</keyword>
<evidence type="ECO:0000313" key="10">
    <source>
        <dbReference type="EMBL" id="KNE62279.1"/>
    </source>
</evidence>
<reference evidence="10 11" key="1">
    <citation type="submission" date="2009-11" db="EMBL/GenBank/DDBJ databases">
        <title>Annotation of Allomyces macrogynus ATCC 38327.</title>
        <authorList>
            <consortium name="The Broad Institute Genome Sequencing Platform"/>
            <person name="Russ C."/>
            <person name="Cuomo C."/>
            <person name="Burger G."/>
            <person name="Gray M.W."/>
            <person name="Holland P.W.H."/>
            <person name="King N."/>
            <person name="Lang F.B.F."/>
            <person name="Roger A.J."/>
            <person name="Ruiz-Trillo I."/>
            <person name="Young S.K."/>
            <person name="Zeng Q."/>
            <person name="Gargeya S."/>
            <person name="Fitzgerald M."/>
            <person name="Haas B."/>
            <person name="Abouelleil A."/>
            <person name="Alvarado L."/>
            <person name="Arachchi H.M."/>
            <person name="Berlin A."/>
            <person name="Chapman S.B."/>
            <person name="Gearin G."/>
            <person name="Goldberg J."/>
            <person name="Griggs A."/>
            <person name="Gujja S."/>
            <person name="Hansen M."/>
            <person name="Heiman D."/>
            <person name="Howarth C."/>
            <person name="Larimer J."/>
            <person name="Lui A."/>
            <person name="MacDonald P.J.P."/>
            <person name="McCowen C."/>
            <person name="Montmayeur A."/>
            <person name="Murphy C."/>
            <person name="Neiman D."/>
            <person name="Pearson M."/>
            <person name="Priest M."/>
            <person name="Roberts A."/>
            <person name="Saif S."/>
            <person name="Shea T."/>
            <person name="Sisk P."/>
            <person name="Stolte C."/>
            <person name="Sykes S."/>
            <person name="Wortman J."/>
            <person name="Nusbaum C."/>
            <person name="Birren B."/>
        </authorList>
    </citation>
    <scope>NUCLEOTIDE SEQUENCE [LARGE SCALE GENOMIC DNA]</scope>
    <source>
        <strain evidence="10 11">ATCC 38327</strain>
    </source>
</reference>
<dbReference type="VEuPathDB" id="FungiDB:AMAG_18838"/>
<dbReference type="SUPFAM" id="SSF49417">
    <property type="entry name" value="p53-like transcription factors"/>
    <property type="match status" value="1"/>
</dbReference>
<dbReference type="GO" id="GO:0001228">
    <property type="term" value="F:DNA-binding transcription activator activity, RNA polymerase II-specific"/>
    <property type="evidence" value="ECO:0007669"/>
    <property type="project" value="InterPro"/>
</dbReference>
<reference evidence="11" key="2">
    <citation type="submission" date="2009-11" db="EMBL/GenBank/DDBJ databases">
        <title>The Genome Sequence of Allomyces macrogynus strain ATCC 38327.</title>
        <authorList>
            <consortium name="The Broad Institute Genome Sequencing Platform"/>
            <person name="Russ C."/>
            <person name="Cuomo C."/>
            <person name="Shea T."/>
            <person name="Young S.K."/>
            <person name="Zeng Q."/>
            <person name="Koehrsen M."/>
            <person name="Haas B."/>
            <person name="Borodovsky M."/>
            <person name="Guigo R."/>
            <person name="Alvarado L."/>
            <person name="Berlin A."/>
            <person name="Borenstein D."/>
            <person name="Chen Z."/>
            <person name="Engels R."/>
            <person name="Freedman E."/>
            <person name="Gellesch M."/>
            <person name="Goldberg J."/>
            <person name="Griggs A."/>
            <person name="Gujja S."/>
            <person name="Heiman D."/>
            <person name="Hepburn T."/>
            <person name="Howarth C."/>
            <person name="Jen D."/>
            <person name="Larson L."/>
            <person name="Lewis B."/>
            <person name="Mehta T."/>
            <person name="Park D."/>
            <person name="Pearson M."/>
            <person name="Roberts A."/>
            <person name="Saif S."/>
            <person name="Shenoy N."/>
            <person name="Sisk P."/>
            <person name="Stolte C."/>
            <person name="Sykes S."/>
            <person name="Walk T."/>
            <person name="White J."/>
            <person name="Yandava C."/>
            <person name="Burger G."/>
            <person name="Gray M.W."/>
            <person name="Holland P.W.H."/>
            <person name="King N."/>
            <person name="Lang F.B.F."/>
            <person name="Roger A.J."/>
            <person name="Ruiz-Trillo I."/>
            <person name="Lander E."/>
            <person name="Nusbaum C."/>
        </authorList>
    </citation>
    <scope>NUCLEOTIDE SEQUENCE [LARGE SCALE GENOMIC DNA]</scope>
    <source>
        <strain evidence="11">ATCC 38327</strain>
    </source>
</reference>
<accession>A0A0L0SIK2</accession>
<evidence type="ECO:0000256" key="2">
    <source>
        <dbReference type="ARBA" id="ARBA00009704"/>
    </source>
</evidence>
<dbReference type="PANTHER" id="PTHR10665">
    <property type="entry name" value="RECOMBINING BINDING PROTEIN SUPPRESSOR OF HAIRLESS"/>
    <property type="match status" value="1"/>
</dbReference>
<dbReference type="InterPro" id="IPR036358">
    <property type="entry name" value="BTD_sf"/>
</dbReference>
<keyword evidence="3" id="KW-0805">Transcription regulation</keyword>
<organism evidence="10 11">
    <name type="scientific">Allomyces macrogynus (strain ATCC 38327)</name>
    <name type="common">Allomyces javanicus var. macrogynus</name>
    <dbReference type="NCBI Taxonomy" id="578462"/>
    <lineage>
        <taxon>Eukaryota</taxon>
        <taxon>Fungi</taxon>
        <taxon>Fungi incertae sedis</taxon>
        <taxon>Blastocladiomycota</taxon>
        <taxon>Blastocladiomycetes</taxon>
        <taxon>Blastocladiales</taxon>
        <taxon>Blastocladiaceae</taxon>
        <taxon>Allomyces</taxon>
    </lineage>
</organism>
<feature type="compositionally biased region" description="Low complexity" evidence="7">
    <location>
        <begin position="285"/>
        <end position="311"/>
    </location>
</feature>
<dbReference type="SMART" id="SM01267">
    <property type="entry name" value="LAG1_DNAbind"/>
    <property type="match status" value="1"/>
</dbReference>
<evidence type="ECO:0008006" key="12">
    <source>
        <dbReference type="Google" id="ProtNLM"/>
    </source>
</evidence>
<dbReference type="SUPFAM" id="SSF110217">
    <property type="entry name" value="DNA-binding protein LAG-1 (CSL)"/>
    <property type="match status" value="1"/>
</dbReference>
<dbReference type="GO" id="GO:0000978">
    <property type="term" value="F:RNA polymerase II cis-regulatory region sequence-specific DNA binding"/>
    <property type="evidence" value="ECO:0007669"/>
    <property type="project" value="InterPro"/>
</dbReference>
<dbReference type="Pfam" id="PF09271">
    <property type="entry name" value="LAG1-DNAbind"/>
    <property type="match status" value="1"/>
</dbReference>
<dbReference type="InterPro" id="IPR040159">
    <property type="entry name" value="CLS_fam"/>
</dbReference>
<sequence length="1202" mass="126730">MCPVMDRHEQGAAANLSINGSAELGTALLPSAVVTTADTVLLYPTFAMIPTFVMVPLKIHTGTRSHSSTPTSGAFASSPLYVGSVPPEVMAHHHRHPLQHHHAPMMLTALPHDMAVHAVAPAATSYPVSTMGIPLPMYPLTSRPLAHTHMHAHGSVAPALMASVVSMTAATAAAASAAAATPLTDTQIDMLLQHYLQACFLQGKPTCHPLGYWHMHLRECAAKGDTLPPGAAQTRNGGTQHEFSTRNPLASPAGIPVAHHPGVPAWLRHPHLNELPDVTLLPKQNGSGPAPPLSSSSSTSRNTGRRGSTASVTRVSPNRGGNNKAASSSSATTAATAECATVVKYCGENKCGETTTERWSFKQIWVGDQERRRAFDCVFRLRFPGHAPRAAVTVVDSASSSLVSGELAGADNDDDWIFAEFMSKSIKVISKPFKKKQTNSSSNTPSVNAIFSGTNVSLFNRIRAQTVSTRFITVGAAARVPVVALQRDMLQQEMHHIPVSRNTARANLVDEYEWSSQYMDLPQWECPCASCYHSRVYNGRVAAACALSSSNGPSSTAIMPSVADSPTLGQVLHYNQTVVLVDPITGLRSRELIIRKIERSTQAINAEGRLVSLPTAAGVARPAVPSAMSATAAAANKKKGKDPIVFDSKTTKLIPNPTHPWLSHVHEKASTMATRDPIAGMAPTVASNLMREQPHLQGHMPNCLLGPRGMLLPSHTLAGNAHPKQDAMSQLHKLAFQIKDSPKLAFLSLVENKIGVFYPPESSIKFMPANDDPKRQPGNSISASIIASSSSAAPPPSPMNAIPAPTFTAGVLMADVTEMAVWTIVSTDRTDYSFYVPNPVLLSPGGTQDAVAAVTGSHMDTTPLPNGRPTSNQIRSTLVRTSSPGTMPIIRQHPTITSFEILTVTPPPSSVTATDGGAAGMTTPESPSGSAAPGSSPAPGSSSTPNAPILGLANVTASNANTIITVSGTNLRANPLSVYLADIKCDVEWTSDSTGTITVPSDRTLLARLFPAVTDRPCVSTGDQDSNGSDTSNRGVQNLSLALQYKAFFMEPAAIKRKMYEERLDLLANGHLQSASSSSAGPYEAGATGADVSPLGRLHISASTISDRIIGNPHHHLLTPGGIAHRHHAHAAHHNYMGMLSVGAAGAPGMPFSYGGIDPATYQTHHPLTAPAQNYLNMMNTAAAAAAAAVAAMDQGQQHHGH</sequence>
<evidence type="ECO:0000313" key="11">
    <source>
        <dbReference type="Proteomes" id="UP000054350"/>
    </source>
</evidence>
<dbReference type="Proteomes" id="UP000054350">
    <property type="component" value="Unassembled WGS sequence"/>
</dbReference>
<dbReference type="Gene3D" id="2.80.10.50">
    <property type="match status" value="1"/>
</dbReference>